<reference evidence="2 3" key="1">
    <citation type="submission" date="2017-06" db="EMBL/GenBank/DDBJ databases">
        <title>Ant-infecting Ophiocordyceps genomes reveal a high diversity of potential behavioral manipulation genes and a possible major role for enterotoxins.</title>
        <authorList>
            <person name="De Bekker C."/>
            <person name="Evans H.C."/>
            <person name="Brachmann A."/>
            <person name="Hughes D.P."/>
        </authorList>
    </citation>
    <scope>NUCLEOTIDE SEQUENCE [LARGE SCALE GENOMIC DNA]</scope>
    <source>
        <strain evidence="2 3">1348a</strain>
    </source>
</reference>
<keyword evidence="3" id="KW-1185">Reference proteome</keyword>
<feature type="region of interest" description="Disordered" evidence="1">
    <location>
        <begin position="21"/>
        <end position="124"/>
    </location>
</feature>
<feature type="compositionally biased region" description="Basic and acidic residues" evidence="1">
    <location>
        <begin position="89"/>
        <end position="106"/>
    </location>
</feature>
<evidence type="ECO:0000313" key="3">
    <source>
        <dbReference type="Proteomes" id="UP000224854"/>
    </source>
</evidence>
<dbReference type="AlphaFoldDB" id="A0A2C5ZMI3"/>
<protein>
    <submittedName>
        <fullName evidence="2">Uncharacterized protein</fullName>
    </submittedName>
</protein>
<evidence type="ECO:0000313" key="2">
    <source>
        <dbReference type="EMBL" id="PHH81002.1"/>
    </source>
</evidence>
<dbReference type="Proteomes" id="UP000224854">
    <property type="component" value="Unassembled WGS sequence"/>
</dbReference>
<feature type="compositionally biased region" description="Low complexity" evidence="1">
    <location>
        <begin position="107"/>
        <end position="122"/>
    </location>
</feature>
<feature type="compositionally biased region" description="Acidic residues" evidence="1">
    <location>
        <begin position="62"/>
        <end position="85"/>
    </location>
</feature>
<name>A0A2C5ZMI3_9HYPO</name>
<proteinExistence type="predicted"/>
<dbReference type="EMBL" id="NJEU01000141">
    <property type="protein sequence ID" value="PHH81002.1"/>
    <property type="molecule type" value="Genomic_DNA"/>
</dbReference>
<evidence type="ECO:0000256" key="1">
    <source>
        <dbReference type="SAM" id="MobiDB-lite"/>
    </source>
</evidence>
<sequence>MVGQIWAAIANFGEIRRRGETTEITPKETSRLIARRPVLPWPTGLRRSRRKTESKKSYFLSGDEESEDEESEDEENENEDDEDDTLTGKGKEPEGADTNVIEKRPEGVGSSSSNESEVPSVVMDEKAHKSCCPPELATANVAKSVIQHVLLFAGEQKEAALQEALEYRVPSIKMDRHYGAQHFRAEDDGGICYRKRHPKEGLQIIDNHIAILEAKREVTAFVDGRPHISDRCLGQMTCEAILMRSEKTRALPGNSVVIIHAAQTYLRFFEFEISEQYIKEFPRPSRNSFINVYSTGWLDLNELAGREAIVANLSALMKAVRKT</sequence>
<feature type="compositionally biased region" description="Basic and acidic residues" evidence="1">
    <location>
        <begin position="21"/>
        <end position="30"/>
    </location>
</feature>
<gene>
    <name evidence="2" type="ORF">CDD82_1383</name>
</gene>
<dbReference type="OrthoDB" id="4646997at2759"/>
<comment type="caution">
    <text evidence="2">The sequence shown here is derived from an EMBL/GenBank/DDBJ whole genome shotgun (WGS) entry which is preliminary data.</text>
</comment>
<accession>A0A2C5ZMI3</accession>
<organism evidence="2 3">
    <name type="scientific">Ophiocordyceps australis</name>
    <dbReference type="NCBI Taxonomy" id="1399860"/>
    <lineage>
        <taxon>Eukaryota</taxon>
        <taxon>Fungi</taxon>
        <taxon>Dikarya</taxon>
        <taxon>Ascomycota</taxon>
        <taxon>Pezizomycotina</taxon>
        <taxon>Sordariomycetes</taxon>
        <taxon>Hypocreomycetidae</taxon>
        <taxon>Hypocreales</taxon>
        <taxon>Ophiocordycipitaceae</taxon>
        <taxon>Ophiocordyceps</taxon>
    </lineage>
</organism>